<name>A0ABP8FRL0_9BACT</name>
<evidence type="ECO:0000259" key="10">
    <source>
        <dbReference type="Pfam" id="PF01729"/>
    </source>
</evidence>
<comment type="similarity">
    <text evidence="3 9">Belongs to the NadC/ModD family.</text>
</comment>
<evidence type="ECO:0000256" key="4">
    <source>
        <dbReference type="ARBA" id="ARBA00011944"/>
    </source>
</evidence>
<proteinExistence type="inferred from homology"/>
<evidence type="ECO:0000256" key="3">
    <source>
        <dbReference type="ARBA" id="ARBA00009400"/>
    </source>
</evidence>
<dbReference type="NCBIfam" id="TIGR00078">
    <property type="entry name" value="nadC"/>
    <property type="match status" value="1"/>
</dbReference>
<dbReference type="Pfam" id="PF02749">
    <property type="entry name" value="QRPTase_N"/>
    <property type="match status" value="1"/>
</dbReference>
<reference evidence="13" key="1">
    <citation type="journal article" date="2019" name="Int. J. Syst. Evol. Microbiol.">
        <title>The Global Catalogue of Microorganisms (GCM) 10K type strain sequencing project: providing services to taxonomists for standard genome sequencing and annotation.</title>
        <authorList>
            <consortium name="The Broad Institute Genomics Platform"/>
            <consortium name="The Broad Institute Genome Sequencing Center for Infectious Disease"/>
            <person name="Wu L."/>
            <person name="Ma J."/>
        </authorList>
    </citation>
    <scope>NUCLEOTIDE SEQUENCE [LARGE SCALE GENOMIC DNA]</scope>
    <source>
        <strain evidence="13">JCM 17917</strain>
    </source>
</reference>
<dbReference type="Gene3D" id="3.90.1170.20">
    <property type="entry name" value="Quinolinate phosphoribosyl transferase, N-terminal domain"/>
    <property type="match status" value="1"/>
</dbReference>
<evidence type="ECO:0000256" key="5">
    <source>
        <dbReference type="ARBA" id="ARBA00022642"/>
    </source>
</evidence>
<dbReference type="PANTHER" id="PTHR32179">
    <property type="entry name" value="NICOTINATE-NUCLEOTIDE PYROPHOSPHORYLASE [CARBOXYLATING]"/>
    <property type="match status" value="1"/>
</dbReference>
<dbReference type="InterPro" id="IPR013785">
    <property type="entry name" value="Aldolase_TIM"/>
</dbReference>
<dbReference type="InterPro" id="IPR022412">
    <property type="entry name" value="Quinolinate_PRibosylTrfase_N"/>
</dbReference>
<dbReference type="InterPro" id="IPR027277">
    <property type="entry name" value="NadC/ModD"/>
</dbReference>
<dbReference type="EMBL" id="BAABGX010000002">
    <property type="protein sequence ID" value="GAA4309570.1"/>
    <property type="molecule type" value="Genomic_DNA"/>
</dbReference>
<evidence type="ECO:0000256" key="8">
    <source>
        <dbReference type="ARBA" id="ARBA00033102"/>
    </source>
</evidence>
<evidence type="ECO:0000313" key="12">
    <source>
        <dbReference type="EMBL" id="GAA4309570.1"/>
    </source>
</evidence>
<comment type="function">
    <text evidence="1">Involved in the catabolism of quinolinic acid (QA).</text>
</comment>
<dbReference type="SUPFAM" id="SSF51690">
    <property type="entry name" value="Nicotinate/Quinolinate PRTase C-terminal domain-like"/>
    <property type="match status" value="1"/>
</dbReference>
<keyword evidence="5" id="KW-0662">Pyridine nucleotide biosynthesis</keyword>
<protein>
    <recommendedName>
        <fullName evidence="4">nicotinate-nucleotide diphosphorylase (carboxylating)</fullName>
        <ecNumber evidence="4">2.4.2.19</ecNumber>
    </recommendedName>
    <alternativeName>
        <fullName evidence="8">Quinolinate phosphoribosyltransferase [decarboxylating]</fullName>
    </alternativeName>
</protein>
<dbReference type="Proteomes" id="UP001501844">
    <property type="component" value="Unassembled WGS sequence"/>
</dbReference>
<dbReference type="Pfam" id="PF01729">
    <property type="entry name" value="QRPTase_C"/>
    <property type="match status" value="1"/>
</dbReference>
<dbReference type="EC" id="2.4.2.19" evidence="4"/>
<dbReference type="CDD" id="cd01572">
    <property type="entry name" value="QPRTase"/>
    <property type="match status" value="1"/>
</dbReference>
<feature type="domain" description="Quinolinate phosphoribosyl transferase N-terminal" evidence="11">
    <location>
        <begin position="38"/>
        <end position="120"/>
    </location>
</feature>
<evidence type="ECO:0000256" key="1">
    <source>
        <dbReference type="ARBA" id="ARBA00003237"/>
    </source>
</evidence>
<evidence type="ECO:0000256" key="6">
    <source>
        <dbReference type="ARBA" id="ARBA00022676"/>
    </source>
</evidence>
<comment type="pathway">
    <text evidence="2">Cofactor biosynthesis; NAD(+) biosynthesis; nicotinate D-ribonucleotide from quinolinate: step 1/1.</text>
</comment>
<dbReference type="InterPro" id="IPR037128">
    <property type="entry name" value="Quinolinate_PRibosylTase_N_sf"/>
</dbReference>
<sequence length="293" mass="32096">MPFFIFAPVKAPYLTEESIQTFIRQALQEDVADGDHSSLAAIPAAATNQAKLLVKDEGILAGVELAVAIFKQVDPTLRVEVLLQDGTPIKFGDVALTVHGKAQSILTAERLVLNCMQRMSGIATYTQSIIRLIEGTGARLLDTRKTTPNFRMMEKWAVLIGGGTNHRFGLFDMIMLKDNHVDYAGGIKPAIEATHAYLRRLGKDLKIEVETRNLDEVRQALEVGGIHRIMLDNFPVEKLKEAVELIGGRFEVEASGGITEKTIRAVAETGVDFISVGALTHSNRSLDLSLKAF</sequence>
<keyword evidence="7 9" id="KW-0808">Transferase</keyword>
<comment type="caution">
    <text evidence="12">The sequence shown here is derived from an EMBL/GenBank/DDBJ whole genome shotgun (WGS) entry which is preliminary data.</text>
</comment>
<dbReference type="InterPro" id="IPR036068">
    <property type="entry name" value="Nicotinate_pribotase-like_C"/>
</dbReference>
<feature type="domain" description="Quinolinate phosphoribosyl transferase C-terminal" evidence="10">
    <location>
        <begin position="122"/>
        <end position="291"/>
    </location>
</feature>
<evidence type="ECO:0000259" key="11">
    <source>
        <dbReference type="Pfam" id="PF02749"/>
    </source>
</evidence>
<dbReference type="InterPro" id="IPR004393">
    <property type="entry name" value="NadC"/>
</dbReference>
<dbReference type="PANTHER" id="PTHR32179:SF3">
    <property type="entry name" value="NICOTINATE-NUCLEOTIDE PYROPHOSPHORYLASE [CARBOXYLATING]"/>
    <property type="match status" value="1"/>
</dbReference>
<evidence type="ECO:0000256" key="9">
    <source>
        <dbReference type="PIRNR" id="PIRNR006250"/>
    </source>
</evidence>
<dbReference type="PIRSF" id="PIRSF006250">
    <property type="entry name" value="NadC_ModD"/>
    <property type="match status" value="1"/>
</dbReference>
<dbReference type="SUPFAM" id="SSF54675">
    <property type="entry name" value="Nicotinate/Quinolinate PRTase N-terminal domain-like"/>
    <property type="match status" value="1"/>
</dbReference>
<keyword evidence="13" id="KW-1185">Reference proteome</keyword>
<evidence type="ECO:0000313" key="13">
    <source>
        <dbReference type="Proteomes" id="UP001501844"/>
    </source>
</evidence>
<organism evidence="12 13">
    <name type="scientific">Nibribacter koreensis</name>
    <dbReference type="NCBI Taxonomy" id="1084519"/>
    <lineage>
        <taxon>Bacteria</taxon>
        <taxon>Pseudomonadati</taxon>
        <taxon>Bacteroidota</taxon>
        <taxon>Cytophagia</taxon>
        <taxon>Cytophagales</taxon>
        <taxon>Hymenobacteraceae</taxon>
        <taxon>Nibribacter</taxon>
    </lineage>
</organism>
<dbReference type="Gene3D" id="3.20.20.70">
    <property type="entry name" value="Aldolase class I"/>
    <property type="match status" value="1"/>
</dbReference>
<evidence type="ECO:0000256" key="2">
    <source>
        <dbReference type="ARBA" id="ARBA00004893"/>
    </source>
</evidence>
<keyword evidence="6 9" id="KW-0328">Glycosyltransferase</keyword>
<gene>
    <name evidence="12" type="primary">nadC</name>
    <name evidence="12" type="ORF">GCM10023183_26810</name>
</gene>
<evidence type="ECO:0000256" key="7">
    <source>
        <dbReference type="ARBA" id="ARBA00022679"/>
    </source>
</evidence>
<dbReference type="InterPro" id="IPR002638">
    <property type="entry name" value="Quinolinate_PRibosylTrfase_C"/>
</dbReference>
<accession>A0ABP8FRL0</accession>